<keyword evidence="5" id="KW-1185">Reference proteome</keyword>
<dbReference type="InterPro" id="IPR008889">
    <property type="entry name" value="VQ"/>
</dbReference>
<dbReference type="PANTHER" id="PTHR33179">
    <property type="entry name" value="VQ MOTIF-CONTAINING PROTEIN"/>
    <property type="match status" value="1"/>
</dbReference>
<feature type="compositionally biased region" description="Low complexity" evidence="1">
    <location>
        <begin position="88"/>
        <end position="112"/>
    </location>
</feature>
<evidence type="ECO:0000256" key="1">
    <source>
        <dbReference type="SAM" id="MobiDB-lite"/>
    </source>
</evidence>
<sequence>MDSTNSGSMQSSSSGDNDECDSRGESISSFLNLPPLHPRLQPAATATTLQHDHPSSSSIFDPLSPYLASFPLPPPEFDSTWPAGIPPSSMSSYSTCTTTDGIRSSASASPSSLQPPPVLQADRSAAAPRGSKKRSRASRRAPTTVLTTDTSNFRAMVQQFTGFPTPPFAASPFPRPRLDLLNLGAAVPSYLLRPSAQKFPSSSIPPMSSSSASTLLFDHAIASIARSTLANINVPINTSATSSSSSATPSSTSRRELPVFDDFISQQLLQSQTTPEYGSLSFASSVARAQGPSGYAMGGLGSLMATEGLKVSGGTNVSSWVDELGQENAEDDRSKGIMRNYGDQR</sequence>
<feature type="region of interest" description="Disordered" evidence="1">
    <location>
        <begin position="1"/>
        <end position="144"/>
    </location>
</feature>
<proteinExistence type="predicted"/>
<dbReference type="OrthoDB" id="780193at2759"/>
<feature type="domain" description="VQ" evidence="2">
    <location>
        <begin position="140"/>
        <end position="167"/>
    </location>
</feature>
<protein>
    <submittedName>
        <fullName evidence="3">(wild Malaysian banana) hypothetical protein</fullName>
    </submittedName>
</protein>
<dbReference type="InParanoid" id="A0A804K819"/>
<dbReference type="Proteomes" id="UP000012960">
    <property type="component" value="Unplaced"/>
</dbReference>
<accession>A0A804K819</accession>
<dbReference type="FunCoup" id="A0A804K819">
    <property type="interactions" value="97"/>
</dbReference>
<feature type="compositionally biased region" description="Polar residues" evidence="1">
    <location>
        <begin position="44"/>
        <end position="59"/>
    </location>
</feature>
<evidence type="ECO:0000313" key="4">
    <source>
        <dbReference type="EnsemblPlants" id="Ma08_p18400.1"/>
    </source>
</evidence>
<evidence type="ECO:0000259" key="2">
    <source>
        <dbReference type="Pfam" id="PF05678"/>
    </source>
</evidence>
<dbReference type="Pfam" id="PF05678">
    <property type="entry name" value="VQ"/>
    <property type="match status" value="1"/>
</dbReference>
<evidence type="ECO:0000313" key="5">
    <source>
        <dbReference type="Proteomes" id="UP000012960"/>
    </source>
</evidence>
<feature type="compositionally biased region" description="Basic residues" evidence="1">
    <location>
        <begin position="130"/>
        <end position="139"/>
    </location>
</feature>
<dbReference type="EnsemblPlants" id="Ma08_t18400.1">
    <property type="protein sequence ID" value="Ma08_p18400.1"/>
    <property type="gene ID" value="Ma08_g18400"/>
</dbReference>
<feature type="compositionally biased region" description="Low complexity" evidence="1">
    <location>
        <begin position="119"/>
        <end position="129"/>
    </location>
</feature>
<evidence type="ECO:0000313" key="3">
    <source>
        <dbReference type="EMBL" id="CAG1831921.1"/>
    </source>
</evidence>
<gene>
    <name evidence="3" type="ORF">GSMUA_99270.1</name>
</gene>
<reference evidence="3" key="1">
    <citation type="submission" date="2021-03" db="EMBL/GenBank/DDBJ databases">
        <authorList>
            <consortium name="Genoscope - CEA"/>
            <person name="William W."/>
        </authorList>
    </citation>
    <scope>NUCLEOTIDE SEQUENCE</scope>
    <source>
        <strain evidence="3">Doubled-haploid Pahang</strain>
    </source>
</reference>
<organism evidence="4 5">
    <name type="scientific">Musa acuminata subsp. malaccensis</name>
    <name type="common">Wild banana</name>
    <name type="synonym">Musa malaccensis</name>
    <dbReference type="NCBI Taxonomy" id="214687"/>
    <lineage>
        <taxon>Eukaryota</taxon>
        <taxon>Viridiplantae</taxon>
        <taxon>Streptophyta</taxon>
        <taxon>Embryophyta</taxon>
        <taxon>Tracheophyta</taxon>
        <taxon>Spermatophyta</taxon>
        <taxon>Magnoliopsida</taxon>
        <taxon>Liliopsida</taxon>
        <taxon>Zingiberales</taxon>
        <taxon>Musaceae</taxon>
        <taxon>Musa</taxon>
    </lineage>
</organism>
<feature type="compositionally biased region" description="Low complexity" evidence="1">
    <location>
        <begin position="1"/>
        <end position="15"/>
    </location>
</feature>
<reference evidence="4" key="2">
    <citation type="submission" date="2021-05" db="UniProtKB">
        <authorList>
            <consortium name="EnsemblPlants"/>
        </authorList>
    </citation>
    <scope>IDENTIFICATION</scope>
    <source>
        <strain evidence="4">subsp. malaccensis</strain>
    </source>
</reference>
<feature type="region of interest" description="Disordered" evidence="1">
    <location>
        <begin position="324"/>
        <end position="345"/>
    </location>
</feature>
<dbReference type="AlphaFoldDB" id="A0A804K819"/>
<dbReference type="Gramene" id="Ma08_t18400.1">
    <property type="protein sequence ID" value="Ma08_p18400.1"/>
    <property type="gene ID" value="Ma08_g18400"/>
</dbReference>
<name>A0A804K819_MUSAM</name>
<dbReference type="EMBL" id="HG996472">
    <property type="protein sequence ID" value="CAG1831921.1"/>
    <property type="molecule type" value="Genomic_DNA"/>
</dbReference>
<dbReference type="InterPro" id="IPR039609">
    <property type="entry name" value="VQ_15/22"/>
</dbReference>
<dbReference type="PANTHER" id="PTHR33179:SF58">
    <property type="entry name" value="OS08G0409500 PROTEIN"/>
    <property type="match status" value="1"/>
</dbReference>